<reference evidence="1 2" key="1">
    <citation type="submission" date="2020-05" db="EMBL/GenBank/DDBJ databases">
        <title>Mucilaginibacter mali sp. nov.</title>
        <authorList>
            <person name="Kim H.S."/>
            <person name="Lee K.C."/>
            <person name="Suh M.K."/>
            <person name="Kim J.-S."/>
            <person name="Han K.-I."/>
            <person name="Eom M.K."/>
            <person name="Shin Y.K."/>
            <person name="Lee J.-S."/>
        </authorList>
    </citation>
    <scope>NUCLEOTIDE SEQUENCE [LARGE SCALE GENOMIC DNA]</scope>
    <source>
        <strain evidence="1 2">G2-14</strain>
    </source>
</reference>
<dbReference type="RefSeq" id="WP_173417405.1">
    <property type="nucleotide sequence ID" value="NZ_CP054139.1"/>
</dbReference>
<evidence type="ECO:0000313" key="2">
    <source>
        <dbReference type="Proteomes" id="UP000505355"/>
    </source>
</evidence>
<evidence type="ECO:0000313" key="1">
    <source>
        <dbReference type="EMBL" id="QKJ32759.1"/>
    </source>
</evidence>
<sequence>MMDHNVYLLLTDPRNPCRDVIHSRDTGLKMNVFCIDEEPFTPDTDEIQLYAYANGKLYAFETINVTPDDALDVIDAIQWYASYIDYPEMEILPENPRAGRNVAANKQK</sequence>
<protein>
    <submittedName>
        <fullName evidence="1">Uncharacterized protein</fullName>
    </submittedName>
</protein>
<keyword evidence="2" id="KW-1185">Reference proteome</keyword>
<accession>A0A7D4UFH3</accession>
<proteinExistence type="predicted"/>
<dbReference type="Proteomes" id="UP000505355">
    <property type="component" value="Chromosome"/>
</dbReference>
<dbReference type="KEGG" id="mmab:HQ865_24355"/>
<name>A0A7D4UFH3_9SPHI</name>
<organism evidence="1 2">
    <name type="scientific">Mucilaginibacter mali</name>
    <dbReference type="NCBI Taxonomy" id="2740462"/>
    <lineage>
        <taxon>Bacteria</taxon>
        <taxon>Pseudomonadati</taxon>
        <taxon>Bacteroidota</taxon>
        <taxon>Sphingobacteriia</taxon>
        <taxon>Sphingobacteriales</taxon>
        <taxon>Sphingobacteriaceae</taxon>
        <taxon>Mucilaginibacter</taxon>
    </lineage>
</organism>
<gene>
    <name evidence="1" type="ORF">HQ865_24355</name>
</gene>
<dbReference type="EMBL" id="CP054139">
    <property type="protein sequence ID" value="QKJ32759.1"/>
    <property type="molecule type" value="Genomic_DNA"/>
</dbReference>
<dbReference type="AlphaFoldDB" id="A0A7D4UFH3"/>